<dbReference type="AlphaFoldDB" id="A0A8T2MUT8"/>
<evidence type="ECO:0000313" key="2">
    <source>
        <dbReference type="Proteomes" id="UP000824540"/>
    </source>
</evidence>
<keyword evidence="2" id="KW-1185">Reference proteome</keyword>
<evidence type="ECO:0000313" key="1">
    <source>
        <dbReference type="EMBL" id="KAG9329761.1"/>
    </source>
</evidence>
<dbReference type="Proteomes" id="UP000824540">
    <property type="component" value="Unassembled WGS sequence"/>
</dbReference>
<proteinExistence type="predicted"/>
<protein>
    <submittedName>
        <fullName evidence="1">Uncharacterized protein</fullName>
    </submittedName>
</protein>
<comment type="caution">
    <text evidence="1">The sequence shown here is derived from an EMBL/GenBank/DDBJ whole genome shotgun (WGS) entry which is preliminary data.</text>
</comment>
<sequence>MSTPFSAGLLAIGPTGAVRIVAAIEPLDASSTLKSALFLWKTGFGRVHDSDRVGEGQDRH</sequence>
<organism evidence="1 2">
    <name type="scientific">Albula glossodonta</name>
    <name type="common">roundjaw bonefish</name>
    <dbReference type="NCBI Taxonomy" id="121402"/>
    <lineage>
        <taxon>Eukaryota</taxon>
        <taxon>Metazoa</taxon>
        <taxon>Chordata</taxon>
        <taxon>Craniata</taxon>
        <taxon>Vertebrata</taxon>
        <taxon>Euteleostomi</taxon>
        <taxon>Actinopterygii</taxon>
        <taxon>Neopterygii</taxon>
        <taxon>Teleostei</taxon>
        <taxon>Albuliformes</taxon>
        <taxon>Albulidae</taxon>
        <taxon>Albula</taxon>
    </lineage>
</organism>
<reference evidence="1" key="1">
    <citation type="thesis" date="2021" institute="BYU ScholarsArchive" country="Provo, UT, USA">
        <title>Applications of and Algorithms for Genome Assembly and Genomic Analyses with an Emphasis on Marine Teleosts.</title>
        <authorList>
            <person name="Pickett B.D."/>
        </authorList>
    </citation>
    <scope>NUCLEOTIDE SEQUENCE</scope>
    <source>
        <strain evidence="1">HI-2016</strain>
    </source>
</reference>
<accession>A0A8T2MUT8</accession>
<name>A0A8T2MUT8_9TELE</name>
<gene>
    <name evidence="1" type="ORF">JZ751_029753</name>
</gene>
<dbReference type="EMBL" id="JAFBMS010000935">
    <property type="protein sequence ID" value="KAG9329761.1"/>
    <property type="molecule type" value="Genomic_DNA"/>
</dbReference>